<accession>A0ABY6LKK2</accession>
<protein>
    <recommendedName>
        <fullName evidence="3">Peptidase A2 domain-containing protein</fullName>
    </recommendedName>
</protein>
<proteinExistence type="predicted"/>
<dbReference type="Proteomes" id="UP001235939">
    <property type="component" value="Chromosome 20"/>
</dbReference>
<dbReference type="InterPro" id="IPR021109">
    <property type="entry name" value="Peptidase_aspartic_dom_sf"/>
</dbReference>
<dbReference type="PANTHER" id="PTHR37984">
    <property type="entry name" value="PROTEIN CBG26694"/>
    <property type="match status" value="1"/>
</dbReference>
<dbReference type="EMBL" id="CP092882">
    <property type="protein sequence ID" value="UYV81734.1"/>
    <property type="molecule type" value="Genomic_DNA"/>
</dbReference>
<name>A0ABY6LKK2_9ARAC</name>
<keyword evidence="2" id="KW-1185">Reference proteome</keyword>
<evidence type="ECO:0000313" key="1">
    <source>
        <dbReference type="EMBL" id="UYV81734.1"/>
    </source>
</evidence>
<sequence length="464" mass="52557">MVVHGKPILILGRVPWMLALPDVPQKYRNRKEATVEVTAVGVSLDVYRRVARVSDDVPRACVVRLTLAVADAVHCPCEFALAETKCSRHKQEWITWERRFECYRIATGLNAKDESEQVNMLIYLLGDEADDIFLSFRLSTADSAKYNVVLEKFCQYFIGRRNIIFDRAQINKQRCSYGELKEELIRDRLVVGVRNLSLSEKLQLIPDLTMDKAIEIAKQTEAVRMQQKSLRDDCLAETNVNFVKKQNKSNFSKIKGSNLKHDERSIPGNSKAWYQAGGAKACTRCGSPKFHKFEHCPAFMLHGHFMKQCKTKLVSQVTTKDDNDKFLGNFCIDQISSDEILNCKVAVNKIKMPFKIDTGADVSVMPENCFKQNFSHQLGKTQKRLYAAGMVMPVLGNFQATLEANGKVSHEEIYVVKNLHVSLLSAKASEELGFIQRLLHVNSNPLTDPLKDYPELFSGLGKTK</sequence>
<reference evidence="1 2" key="1">
    <citation type="submission" date="2022-01" db="EMBL/GenBank/DDBJ databases">
        <title>A chromosomal length assembly of Cordylochernes scorpioides.</title>
        <authorList>
            <person name="Zeh D."/>
            <person name="Zeh J."/>
        </authorList>
    </citation>
    <scope>NUCLEOTIDE SEQUENCE [LARGE SCALE GENOMIC DNA]</scope>
    <source>
        <strain evidence="1">IN4F17</strain>
        <tissue evidence="1">Whole Body</tissue>
    </source>
</reference>
<dbReference type="PANTHER" id="PTHR37984:SF9">
    <property type="entry name" value="INTEGRASE CATALYTIC DOMAIN-CONTAINING PROTEIN"/>
    <property type="match status" value="1"/>
</dbReference>
<dbReference type="Gene3D" id="2.40.70.10">
    <property type="entry name" value="Acid Proteases"/>
    <property type="match status" value="1"/>
</dbReference>
<dbReference type="InterPro" id="IPR050951">
    <property type="entry name" value="Retrovirus_Pol_polyprotein"/>
</dbReference>
<evidence type="ECO:0000313" key="2">
    <source>
        <dbReference type="Proteomes" id="UP001235939"/>
    </source>
</evidence>
<organism evidence="1 2">
    <name type="scientific">Cordylochernes scorpioides</name>
    <dbReference type="NCBI Taxonomy" id="51811"/>
    <lineage>
        <taxon>Eukaryota</taxon>
        <taxon>Metazoa</taxon>
        <taxon>Ecdysozoa</taxon>
        <taxon>Arthropoda</taxon>
        <taxon>Chelicerata</taxon>
        <taxon>Arachnida</taxon>
        <taxon>Pseudoscorpiones</taxon>
        <taxon>Cheliferoidea</taxon>
        <taxon>Chernetidae</taxon>
        <taxon>Cordylochernes</taxon>
    </lineage>
</organism>
<evidence type="ECO:0008006" key="3">
    <source>
        <dbReference type="Google" id="ProtNLM"/>
    </source>
</evidence>
<dbReference type="SUPFAM" id="SSF50630">
    <property type="entry name" value="Acid proteases"/>
    <property type="match status" value="1"/>
</dbReference>
<gene>
    <name evidence="1" type="ORF">LAZ67_20002154</name>
</gene>